<dbReference type="STRING" id="1810504.PG2T_12985"/>
<evidence type="ECO:0000313" key="5">
    <source>
        <dbReference type="Proteomes" id="UP000092952"/>
    </source>
</evidence>
<dbReference type="RefSeq" id="WP_068806315.1">
    <property type="nucleotide sequence ID" value="NZ_CP014671.1"/>
</dbReference>
<dbReference type="SMART" id="SM01027">
    <property type="entry name" value="Beta-Casp"/>
    <property type="match status" value="1"/>
</dbReference>
<dbReference type="GO" id="GO:0004521">
    <property type="term" value="F:RNA endonuclease activity"/>
    <property type="evidence" value="ECO:0007669"/>
    <property type="project" value="TreeGrafter"/>
</dbReference>
<dbReference type="Pfam" id="PF00753">
    <property type="entry name" value="Lactamase_B"/>
    <property type="match status" value="1"/>
</dbReference>
<name>A0A1B1YWC3_9GAMM</name>
<dbReference type="InParanoid" id="A0A1B1YWC3"/>
<evidence type="ECO:0000256" key="1">
    <source>
        <dbReference type="ARBA" id="ARBA00022801"/>
    </source>
</evidence>
<dbReference type="OrthoDB" id="9803916at2"/>
<evidence type="ECO:0000259" key="3">
    <source>
        <dbReference type="SMART" id="SM01027"/>
    </source>
</evidence>
<dbReference type="Gene3D" id="3.40.50.10890">
    <property type="match status" value="1"/>
</dbReference>
<dbReference type="CDD" id="cd16295">
    <property type="entry name" value="TTHA0252-CPSF-like_MBL-fold"/>
    <property type="match status" value="1"/>
</dbReference>
<dbReference type="GO" id="GO:0016787">
    <property type="term" value="F:hydrolase activity"/>
    <property type="evidence" value="ECO:0007669"/>
    <property type="project" value="UniProtKB-KW"/>
</dbReference>
<keyword evidence="5" id="KW-1185">Reference proteome</keyword>
<dbReference type="InterPro" id="IPR001279">
    <property type="entry name" value="Metallo-B-lactamas"/>
</dbReference>
<dbReference type="SMART" id="SM00849">
    <property type="entry name" value="Lactamase_B"/>
    <property type="match status" value="1"/>
</dbReference>
<feature type="domain" description="Beta-Casp" evidence="3">
    <location>
        <begin position="247"/>
        <end position="366"/>
    </location>
</feature>
<evidence type="ECO:0000259" key="2">
    <source>
        <dbReference type="SMART" id="SM00849"/>
    </source>
</evidence>
<dbReference type="PANTHER" id="PTHR11203:SF37">
    <property type="entry name" value="INTEGRATOR COMPLEX SUBUNIT 11"/>
    <property type="match status" value="1"/>
</dbReference>
<dbReference type="InterPro" id="IPR050698">
    <property type="entry name" value="MBL"/>
</dbReference>
<dbReference type="SUPFAM" id="SSF56281">
    <property type="entry name" value="Metallo-hydrolase/oxidoreductase"/>
    <property type="match status" value="1"/>
</dbReference>
<dbReference type="EMBL" id="CP014671">
    <property type="protein sequence ID" value="ANX04998.1"/>
    <property type="molecule type" value="Genomic_DNA"/>
</dbReference>
<organism evidence="4 5">
    <name type="scientific">Immundisolibacter cernigliae</name>
    <dbReference type="NCBI Taxonomy" id="1810504"/>
    <lineage>
        <taxon>Bacteria</taxon>
        <taxon>Pseudomonadati</taxon>
        <taxon>Pseudomonadota</taxon>
        <taxon>Gammaproteobacteria</taxon>
        <taxon>Immundisolibacterales</taxon>
        <taxon>Immundisolibacteraceae</taxon>
        <taxon>Immundisolibacter</taxon>
    </lineage>
</organism>
<dbReference type="Proteomes" id="UP000092952">
    <property type="component" value="Chromosome"/>
</dbReference>
<keyword evidence="1" id="KW-0378">Hydrolase</keyword>
<accession>A0A1B1YWC3</accession>
<protein>
    <submittedName>
        <fullName evidence="4">mRNA 3'-end processing factor</fullName>
    </submittedName>
</protein>
<feature type="domain" description="Metallo-beta-lactamase" evidence="2">
    <location>
        <begin position="13"/>
        <end position="225"/>
    </location>
</feature>
<dbReference type="PANTHER" id="PTHR11203">
    <property type="entry name" value="CLEAVAGE AND POLYADENYLATION SPECIFICITY FACTOR FAMILY MEMBER"/>
    <property type="match status" value="1"/>
</dbReference>
<gene>
    <name evidence="4" type="ORF">PG2T_12985</name>
</gene>
<evidence type="ECO:0000313" key="4">
    <source>
        <dbReference type="EMBL" id="ANX04998.1"/>
    </source>
</evidence>
<dbReference type="KEGG" id="gbi:PG2T_12985"/>
<reference evidence="5" key="1">
    <citation type="submission" date="2016-03" db="EMBL/GenBank/DDBJ databases">
        <title>Complete genome sequence of Solimmundus cernigliae, representing a novel lineage of polycyclic aromatic hydrocarbon degraders within the Gammaproteobacteria.</title>
        <authorList>
            <person name="Singleton D.R."/>
            <person name="Dickey A.N."/>
            <person name="Scholl E.H."/>
            <person name="Wright F.A."/>
            <person name="Aitken M.D."/>
        </authorList>
    </citation>
    <scope>NUCLEOTIDE SEQUENCE [LARGE SCALE GENOMIC DNA]</scope>
    <source>
        <strain evidence="5">TR3.2</strain>
    </source>
</reference>
<dbReference type="Gene3D" id="3.60.15.10">
    <property type="entry name" value="Ribonuclease Z/Hydroxyacylglutathione hydrolase-like"/>
    <property type="match status" value="1"/>
</dbReference>
<dbReference type="InterPro" id="IPR036866">
    <property type="entry name" value="RibonucZ/Hydroxyglut_hydro"/>
</dbReference>
<dbReference type="Pfam" id="PF07521">
    <property type="entry name" value="RMMBL"/>
    <property type="match status" value="1"/>
</dbReference>
<dbReference type="InterPro" id="IPR022712">
    <property type="entry name" value="Beta_Casp"/>
</dbReference>
<dbReference type="AlphaFoldDB" id="A0A1B1YWC3"/>
<dbReference type="Pfam" id="PF10996">
    <property type="entry name" value="Beta-Casp"/>
    <property type="match status" value="1"/>
</dbReference>
<proteinExistence type="predicted"/>
<sequence length="451" mass="48959">MNLTFLGAAGTVTGSKYLLEVAGRRLLIDCGLFQGYKQLRLQNWAPLPFEPGTLDAVLLSHAHIDHSGYLPLLVKNGYGGRVWCTPGTAALCHLLLPDSGHLQEQDAEYANRKGFSKHHPALPLYDKQDAIDALPALEGVAFGEWFEPCAGVRVRFRPAGHILGAASVEIETEGQRLLFSGDLGRSGDPVMCDPQPAPPVDYLVVESTYGDRLHPDTDPAQALAHVINRTAARGGMVLIPAFAVGRTQELLFYIHQLKQQQAIADLPVFLDSPMAIDASELLQRFASEHRLSASQARAVCATATYVREREESMALNSRTHPMIIISASGMATGGRVLHHLKARAGNPRNTILFAGYQAGGTRGAALLGGAREIKIHGRYVPVAAEVASIQNLSAHADWQGILAWLGQIPAPQRVFVTHGEPAAADALRLRLHERLGWQAEVPTQGERVRLW</sequence>
<dbReference type="InterPro" id="IPR011108">
    <property type="entry name" value="RMMBL"/>
</dbReference>